<comment type="subcellular location">
    <subcellularLocation>
        <location evidence="1">Cell outer membrane</location>
    </subcellularLocation>
</comment>
<dbReference type="EMBL" id="ARYN01000015">
    <property type="protein sequence ID" value="ORL44387.1"/>
    <property type="molecule type" value="Genomic_DNA"/>
</dbReference>
<evidence type="ECO:0000259" key="7">
    <source>
        <dbReference type="Pfam" id="PF14322"/>
    </source>
</evidence>
<dbReference type="InterPro" id="IPR012944">
    <property type="entry name" value="SusD_RagB_dom"/>
</dbReference>
<comment type="caution">
    <text evidence="8">The sequence shown here is derived from an EMBL/GenBank/DDBJ whole genome shotgun (WGS) entry which is preliminary data.</text>
</comment>
<dbReference type="GO" id="GO:0009279">
    <property type="term" value="C:cell outer membrane"/>
    <property type="evidence" value="ECO:0007669"/>
    <property type="project" value="UniProtKB-SubCell"/>
</dbReference>
<dbReference type="OrthoDB" id="5694214at2"/>
<organism evidence="8 9">
    <name type="scientific">Zunongwangia atlantica 22II14-10F7</name>
    <dbReference type="NCBI Taxonomy" id="1185767"/>
    <lineage>
        <taxon>Bacteria</taxon>
        <taxon>Pseudomonadati</taxon>
        <taxon>Bacteroidota</taxon>
        <taxon>Flavobacteriia</taxon>
        <taxon>Flavobacteriales</taxon>
        <taxon>Flavobacteriaceae</taxon>
        <taxon>Zunongwangia</taxon>
    </lineage>
</organism>
<keyword evidence="9" id="KW-1185">Reference proteome</keyword>
<dbReference type="InterPro" id="IPR033985">
    <property type="entry name" value="SusD-like_N"/>
</dbReference>
<dbReference type="AlphaFoldDB" id="A0A1Y1T060"/>
<sequence>MKKILILIVSILLVSCNDDYLDQVPDDRLTFDETFSRRNTVRQYLANIYSRIPDEHSQRYVGAGAGPWTAASDEADYTWSGNWANSLNIGDWNPTSQNVSNIWSSFYRGIRAASTFIQNVESCQDCTDSDILQYRAEARALRAFFYYNLIRSWGPVILLGEDPIPADADLSELNRNTMQECVEYIVSELDIAANNLSDFPYDGQNAGKMSRPYSLALKEKVLLLNASPLFNGNTAYSDMVDAEGTPLVSQSADASKWQRAADAAKDFIDEFVPGTFSLYRENDANGTYSPYLSTRNVMITDWNEEIIFARPRGSSYFFYDVTPFHAQYPQEVKGGGALSATQEMVDAYFMANGLSIDDPNSGYQEDGFSDFQSPYDIQQRTTYNQWVNREPRFYVGITYNNSLWLNRNFGNVVTETWYNGNSGRAVGGNDYSSTGYVVRKNATTDIWWNTAYAVPMLRLAEIYLDYAEALNEADPGNPDILTYLNEIRNRAGIPEYGPGGIDVPGTQAEMREAIHKERRVELAFENVRYFDVRRWKEAEDSFNGATHGLDINSPQLDNFYTEVIFENRVFTERHYLWPIPQDEINANPALIQNTGW</sequence>
<proteinExistence type="inferred from homology"/>
<evidence type="ECO:0000313" key="8">
    <source>
        <dbReference type="EMBL" id="ORL44387.1"/>
    </source>
</evidence>
<dbReference type="Proteomes" id="UP000192746">
    <property type="component" value="Unassembled WGS sequence"/>
</dbReference>
<feature type="domain" description="RagB/SusD" evidence="6">
    <location>
        <begin position="322"/>
        <end position="596"/>
    </location>
</feature>
<reference evidence="8 9" key="1">
    <citation type="submission" date="2013-04" db="EMBL/GenBank/DDBJ databases">
        <title>Zunongwangia sp. 22II14-10F7 Genome Sequencing.</title>
        <authorList>
            <person name="Lai Q."/>
            <person name="Shao Z."/>
        </authorList>
    </citation>
    <scope>NUCLEOTIDE SEQUENCE [LARGE SCALE GENOMIC DNA]</scope>
    <source>
        <strain evidence="8 9">22II14-10F7</strain>
    </source>
</reference>
<evidence type="ECO:0000313" key="9">
    <source>
        <dbReference type="Proteomes" id="UP000192746"/>
    </source>
</evidence>
<dbReference type="STRING" id="1185767.IIF7_15430"/>
<dbReference type="Pfam" id="PF07980">
    <property type="entry name" value="SusD_RagB"/>
    <property type="match status" value="1"/>
</dbReference>
<evidence type="ECO:0000256" key="4">
    <source>
        <dbReference type="ARBA" id="ARBA00023136"/>
    </source>
</evidence>
<dbReference type="SUPFAM" id="SSF48452">
    <property type="entry name" value="TPR-like"/>
    <property type="match status" value="1"/>
</dbReference>
<dbReference type="Pfam" id="PF14322">
    <property type="entry name" value="SusD-like_3"/>
    <property type="match status" value="1"/>
</dbReference>
<evidence type="ECO:0000256" key="2">
    <source>
        <dbReference type="ARBA" id="ARBA00006275"/>
    </source>
</evidence>
<keyword evidence="4" id="KW-0472">Membrane</keyword>
<dbReference type="Gene3D" id="1.25.40.390">
    <property type="match status" value="1"/>
</dbReference>
<comment type="similarity">
    <text evidence="2">Belongs to the SusD family.</text>
</comment>
<keyword evidence="3" id="KW-0732">Signal</keyword>
<evidence type="ECO:0000256" key="3">
    <source>
        <dbReference type="ARBA" id="ARBA00022729"/>
    </source>
</evidence>
<accession>A0A1Y1T060</accession>
<dbReference type="InterPro" id="IPR011990">
    <property type="entry name" value="TPR-like_helical_dom_sf"/>
</dbReference>
<keyword evidence="5" id="KW-0998">Cell outer membrane</keyword>
<name>A0A1Y1T060_9FLAO</name>
<evidence type="ECO:0000256" key="5">
    <source>
        <dbReference type="ARBA" id="ARBA00023237"/>
    </source>
</evidence>
<protein>
    <submittedName>
        <fullName evidence="8">RagB/SusD family protein</fullName>
    </submittedName>
</protein>
<gene>
    <name evidence="8" type="ORF">IIF7_15430</name>
</gene>
<dbReference type="PROSITE" id="PS51257">
    <property type="entry name" value="PROKAR_LIPOPROTEIN"/>
    <property type="match status" value="1"/>
</dbReference>
<evidence type="ECO:0000256" key="1">
    <source>
        <dbReference type="ARBA" id="ARBA00004442"/>
    </source>
</evidence>
<dbReference type="RefSeq" id="WP_084842606.1">
    <property type="nucleotide sequence ID" value="NZ_ARYN01000015.1"/>
</dbReference>
<feature type="domain" description="SusD-like N-terminal" evidence="7">
    <location>
        <begin position="19"/>
        <end position="202"/>
    </location>
</feature>
<evidence type="ECO:0000259" key="6">
    <source>
        <dbReference type="Pfam" id="PF07980"/>
    </source>
</evidence>